<reference evidence="2 3" key="1">
    <citation type="submission" date="2024-02" db="EMBL/GenBank/DDBJ databases">
        <title>Seven novel Bacillus-like species.</title>
        <authorList>
            <person name="Liu G."/>
        </authorList>
    </citation>
    <scope>NUCLEOTIDE SEQUENCE [LARGE SCALE GENOMIC DNA]</scope>
    <source>
        <strain evidence="2 3">FJAT-52991</strain>
    </source>
</reference>
<evidence type="ECO:0000313" key="2">
    <source>
        <dbReference type="EMBL" id="WXB94635.1"/>
    </source>
</evidence>
<sequence>MNIFITGGTGFLGSNLIKRLVEQGHHIYALVRNIKKFDALVQKLKVEHQANVHPVEGELTKALLGIDSSKLQSLIGQIDAVYHTAALLSFDENDREASFEMNVEGTKRVLDFAELVQAKKFFHVSTAYTLGNRTEGIESLYPLESTFINSYEESKCHVEHLVMAANDRFEVMIMRPAIIIGDSQTGEAETTFGLYGILRTIELLKKKAKRKPDHEQEIFHLLMEKDSVSNIVPVDYVTKVLALGLAYGKSNTIYNITNPAPPTNKEVLDTVKEAFDFHAVEITSYEKKNSLSSREQKMNEPLEVFKDYLNRSIVFHDGNTRELLQQGEEKHLRMDKEMLLRIVHGFQTRKEQAANQVLVSN</sequence>
<gene>
    <name evidence="2" type="ORF">WDJ61_08435</name>
</gene>
<dbReference type="PANTHER" id="PTHR48079:SF6">
    <property type="entry name" value="NAD(P)-BINDING DOMAIN-CONTAINING PROTEIN-RELATED"/>
    <property type="match status" value="1"/>
</dbReference>
<dbReference type="Pfam" id="PF07993">
    <property type="entry name" value="NAD_binding_4"/>
    <property type="match status" value="1"/>
</dbReference>
<accession>A0ABZ2NBJ0</accession>
<protein>
    <submittedName>
        <fullName evidence="2">SDR family NAD(P)-dependent oxidoreductase</fullName>
    </submittedName>
</protein>
<dbReference type="RefSeq" id="WP_338754424.1">
    <property type="nucleotide sequence ID" value="NZ_CP147404.1"/>
</dbReference>
<dbReference type="SUPFAM" id="SSF51735">
    <property type="entry name" value="NAD(P)-binding Rossmann-fold domains"/>
    <property type="match status" value="1"/>
</dbReference>
<organism evidence="2 3">
    <name type="scientific">Bacillus kandeliae</name>
    <dbReference type="NCBI Taxonomy" id="3129297"/>
    <lineage>
        <taxon>Bacteria</taxon>
        <taxon>Bacillati</taxon>
        <taxon>Bacillota</taxon>
        <taxon>Bacilli</taxon>
        <taxon>Bacillales</taxon>
        <taxon>Bacillaceae</taxon>
        <taxon>Bacillus</taxon>
    </lineage>
</organism>
<evidence type="ECO:0000259" key="1">
    <source>
        <dbReference type="Pfam" id="PF07993"/>
    </source>
</evidence>
<name>A0ABZ2NBJ0_9BACI</name>
<keyword evidence="3" id="KW-1185">Reference proteome</keyword>
<dbReference type="InterPro" id="IPR013120">
    <property type="entry name" value="FAR_NAD-bd"/>
</dbReference>
<dbReference type="InterPro" id="IPR036291">
    <property type="entry name" value="NAD(P)-bd_dom_sf"/>
</dbReference>
<dbReference type="Gene3D" id="3.40.50.720">
    <property type="entry name" value="NAD(P)-binding Rossmann-like Domain"/>
    <property type="match status" value="1"/>
</dbReference>
<dbReference type="PANTHER" id="PTHR48079">
    <property type="entry name" value="PROTEIN YEEZ"/>
    <property type="match status" value="1"/>
</dbReference>
<proteinExistence type="predicted"/>
<evidence type="ECO:0000313" key="3">
    <source>
        <dbReference type="Proteomes" id="UP001387364"/>
    </source>
</evidence>
<dbReference type="EMBL" id="CP147404">
    <property type="protein sequence ID" value="WXB94635.1"/>
    <property type="molecule type" value="Genomic_DNA"/>
</dbReference>
<feature type="domain" description="Thioester reductase (TE)" evidence="1">
    <location>
        <begin position="5"/>
        <end position="240"/>
    </location>
</feature>
<dbReference type="InterPro" id="IPR051783">
    <property type="entry name" value="NAD(P)-dependent_oxidoreduct"/>
</dbReference>
<dbReference type="Proteomes" id="UP001387364">
    <property type="component" value="Chromosome"/>
</dbReference>